<dbReference type="AlphaFoldDB" id="A0A7W2AS31"/>
<accession>A0A7W2AS31</accession>
<protein>
    <submittedName>
        <fullName evidence="1">Uncharacterized protein</fullName>
    </submittedName>
</protein>
<reference evidence="1 2" key="1">
    <citation type="submission" date="2020-07" db="EMBL/GenBank/DDBJ databases">
        <title>Thermoactinomyces phylogeny.</title>
        <authorList>
            <person name="Dunlap C."/>
        </authorList>
    </citation>
    <scope>NUCLEOTIDE SEQUENCE [LARGE SCALE GENOMIC DNA]</scope>
    <source>
        <strain evidence="1 2">AMNI-1</strain>
    </source>
</reference>
<comment type="caution">
    <text evidence="1">The sequence shown here is derived from an EMBL/GenBank/DDBJ whole genome shotgun (WGS) entry which is preliminary data.</text>
</comment>
<evidence type="ECO:0000313" key="2">
    <source>
        <dbReference type="Proteomes" id="UP000538292"/>
    </source>
</evidence>
<dbReference type="EMBL" id="JACEOL010000027">
    <property type="protein sequence ID" value="MBA4602270.1"/>
    <property type="molecule type" value="Genomic_DNA"/>
</dbReference>
<dbReference type="Proteomes" id="UP000538292">
    <property type="component" value="Unassembled WGS sequence"/>
</dbReference>
<gene>
    <name evidence="1" type="ORF">H2C83_08055</name>
</gene>
<keyword evidence="2" id="KW-1185">Reference proteome</keyword>
<evidence type="ECO:0000313" key="1">
    <source>
        <dbReference type="EMBL" id="MBA4602270.1"/>
    </source>
</evidence>
<sequence>MVNKWMNWYRRWVYVNVVYLVSSIRHRLRKTYEVKMGELVVLPEQNICLRHHNPGNLSQSQISTVFSIMDKILGDRNNLTPEEHEAFRKYQDSFVNKRLLQQWKKIRSRLYVNDGMSRLDDQVEAAFREIKPILYKSFYEAYPNQPMAMNLFTLRAFVWKQEYITRKFGLEQDHQCWLEILNMIDDLKKKVFSVQSNYP</sequence>
<organism evidence="1 2">
    <name type="scientific">Thermoactinomyces mirandus</name>
    <dbReference type="NCBI Taxonomy" id="2756294"/>
    <lineage>
        <taxon>Bacteria</taxon>
        <taxon>Bacillati</taxon>
        <taxon>Bacillota</taxon>
        <taxon>Bacilli</taxon>
        <taxon>Bacillales</taxon>
        <taxon>Thermoactinomycetaceae</taxon>
        <taxon>Thermoactinomyces</taxon>
    </lineage>
</organism>
<name>A0A7W2AS31_9BACL</name>
<proteinExistence type="predicted"/>